<feature type="compositionally biased region" description="Polar residues" evidence="1">
    <location>
        <begin position="438"/>
        <end position="452"/>
    </location>
</feature>
<evidence type="ECO:0000256" key="1">
    <source>
        <dbReference type="SAM" id="MobiDB-lite"/>
    </source>
</evidence>
<feature type="region of interest" description="Disordered" evidence="1">
    <location>
        <begin position="431"/>
        <end position="484"/>
    </location>
</feature>
<dbReference type="SMR" id="A0A1G4I2F0"/>
<proteinExistence type="predicted"/>
<organism evidence="2 3">
    <name type="scientific">Trypanosoma equiperdum</name>
    <dbReference type="NCBI Taxonomy" id="5694"/>
    <lineage>
        <taxon>Eukaryota</taxon>
        <taxon>Discoba</taxon>
        <taxon>Euglenozoa</taxon>
        <taxon>Kinetoplastea</taxon>
        <taxon>Metakinetoplastina</taxon>
        <taxon>Trypanosomatida</taxon>
        <taxon>Trypanosomatidae</taxon>
        <taxon>Trypanosoma</taxon>
    </lineage>
</organism>
<protein>
    <submittedName>
        <fullName evidence="2">Kinetoplastid kinetochore protein 4</fullName>
    </submittedName>
</protein>
<evidence type="ECO:0000313" key="2">
    <source>
        <dbReference type="EMBL" id="SCU65808.1"/>
    </source>
</evidence>
<feature type="region of interest" description="Disordered" evidence="1">
    <location>
        <begin position="80"/>
        <end position="112"/>
    </location>
</feature>
<feature type="compositionally biased region" description="Low complexity" evidence="1">
    <location>
        <begin position="241"/>
        <end position="251"/>
    </location>
</feature>
<accession>A0A1G4I2F0</accession>
<feature type="region of interest" description="Disordered" evidence="1">
    <location>
        <begin position="241"/>
        <end position="334"/>
    </location>
</feature>
<evidence type="ECO:0000313" key="3">
    <source>
        <dbReference type="Proteomes" id="UP000195570"/>
    </source>
</evidence>
<dbReference type="RefSeq" id="XP_067077347.1">
    <property type="nucleotide sequence ID" value="XM_067221246.1"/>
</dbReference>
<feature type="compositionally biased region" description="Polar residues" evidence="1">
    <location>
        <begin position="85"/>
        <end position="106"/>
    </location>
</feature>
<dbReference type="VEuPathDB" id="TriTrypDB:TEOVI_000022100"/>
<dbReference type="Proteomes" id="UP000195570">
    <property type="component" value="Unassembled WGS sequence"/>
</dbReference>
<sequence>MGDNPLSVLQQLASNPQLITQMQGILALLSPGHGDGATGARPGGVGLEQIAALCPQPRTLQNTATTDMGAASSLMAGGLNVEPPRQQTRWPSPVATASESSNLQSRGDSKSDVGKYGVVSVERYERLMARYKELEKQSHRRQGKRSEPVVDTQRVLDLEEEVARLKRTIGHLQGVVEEKESALEKHATQHNLEVHEMKKNYELKIKSLTQTHEAAVRKLVSAQELVTAARNYQTAVCANNVGGGNSVSTTSGQPLSNTVNHTRGLTTTSSGSGPNQPYTLPHPDGNAWMSATTSDDRSAPVTTKNSHSVKREREGTVSTTPTRPLKKRNPRTPSYTVADRISETDEYVKKGSPVVKKELNSPTAEAQQTCLDGMGYQPAVGSNILRAQTSYTSAACTLVEAVSNSRQQFQQQRSESVQMQPRSGAVALRQRTGGLSPVASSSGSALMATPSSRGLRRPFRPVSGASSAVGGSTRSPSPVDPKRGAVQPRYFITTSLTEKERNSVMEAIQKLGQRAVLVDNKVDEILPLNTTHIVLRGPPRSVKALCGVVSSKWLVQPSYVFDSLGAGFWLDEEVEGGLRYFPPPLRCQRFLLTMPEGVVKTMLQRVVEFGGGEVVGTKRNGSSNDQDVVVVSSGDELLRFAISRD</sequence>
<feature type="compositionally biased region" description="Low complexity" evidence="1">
    <location>
        <begin position="264"/>
        <end position="273"/>
    </location>
</feature>
<feature type="compositionally biased region" description="Polar residues" evidence="1">
    <location>
        <begin position="252"/>
        <end position="263"/>
    </location>
</feature>
<dbReference type="InterPro" id="IPR036420">
    <property type="entry name" value="BRCT_dom_sf"/>
</dbReference>
<name>A0A1G4I2F0_TRYEQ</name>
<dbReference type="Gene3D" id="3.40.50.10190">
    <property type="entry name" value="BRCT domain"/>
    <property type="match status" value="1"/>
</dbReference>
<dbReference type="EMBL" id="CZPT02000410">
    <property type="protein sequence ID" value="SCU65808.1"/>
    <property type="molecule type" value="Genomic_DNA"/>
</dbReference>
<dbReference type="AlphaFoldDB" id="A0A1G4I2F0"/>
<dbReference type="SUPFAM" id="SSF52113">
    <property type="entry name" value="BRCT domain"/>
    <property type="match status" value="1"/>
</dbReference>
<comment type="caution">
    <text evidence="2">The sequence shown here is derived from an EMBL/GenBank/DDBJ whole genome shotgun (WGS) entry which is preliminary data.</text>
</comment>
<reference evidence="2" key="1">
    <citation type="submission" date="2016-09" db="EMBL/GenBank/DDBJ databases">
        <authorList>
            <person name="Hebert L."/>
            <person name="Moumen B."/>
        </authorList>
    </citation>
    <scope>NUCLEOTIDE SEQUENCE [LARGE SCALE GENOMIC DNA]</scope>
    <source>
        <strain evidence="2">OVI</strain>
    </source>
</reference>
<keyword evidence="3" id="KW-1185">Reference proteome</keyword>
<feature type="compositionally biased region" description="Low complexity" evidence="1">
    <location>
        <begin position="462"/>
        <end position="472"/>
    </location>
</feature>
<gene>
    <name evidence="2" type="ORF">TEOVI_000022100</name>
</gene>
<dbReference type="GeneID" id="92374161"/>